<keyword evidence="4" id="KW-1185">Reference proteome</keyword>
<reference evidence="3 4" key="1">
    <citation type="submission" date="2018-04" db="EMBL/GenBank/DDBJ databases">
        <title>The genome of golden apple snail Pomacea canaliculata provides insight into stress tolerance and invasive adaptation.</title>
        <authorList>
            <person name="Liu C."/>
            <person name="Liu B."/>
            <person name="Ren Y."/>
            <person name="Zhang Y."/>
            <person name="Wang H."/>
            <person name="Li S."/>
            <person name="Jiang F."/>
            <person name="Yin L."/>
            <person name="Zhang G."/>
            <person name="Qian W."/>
            <person name="Fan W."/>
        </authorList>
    </citation>
    <scope>NUCLEOTIDE SEQUENCE [LARGE SCALE GENOMIC DNA]</scope>
    <source>
        <strain evidence="3">SZHN2017</strain>
        <tissue evidence="3">Muscle</tissue>
    </source>
</reference>
<evidence type="ECO:0000313" key="4">
    <source>
        <dbReference type="Proteomes" id="UP000245119"/>
    </source>
</evidence>
<evidence type="ECO:0000256" key="1">
    <source>
        <dbReference type="SAM" id="MobiDB-lite"/>
    </source>
</evidence>
<feature type="transmembrane region" description="Helical" evidence="2">
    <location>
        <begin position="34"/>
        <end position="55"/>
    </location>
</feature>
<accession>A0A2T7P2P0</accession>
<proteinExistence type="predicted"/>
<comment type="caution">
    <text evidence="3">The sequence shown here is derived from an EMBL/GenBank/DDBJ whole genome shotgun (WGS) entry which is preliminary data.</text>
</comment>
<evidence type="ECO:0000256" key="2">
    <source>
        <dbReference type="SAM" id="Phobius"/>
    </source>
</evidence>
<gene>
    <name evidence="3" type="ORF">C0Q70_12845</name>
</gene>
<evidence type="ECO:0000313" key="3">
    <source>
        <dbReference type="EMBL" id="PVD27678.1"/>
    </source>
</evidence>
<dbReference type="EMBL" id="PZQS01000007">
    <property type="protein sequence ID" value="PVD27678.1"/>
    <property type="molecule type" value="Genomic_DNA"/>
</dbReference>
<feature type="region of interest" description="Disordered" evidence="1">
    <location>
        <begin position="230"/>
        <end position="262"/>
    </location>
</feature>
<dbReference type="Proteomes" id="UP000245119">
    <property type="component" value="Linkage Group LG7"/>
</dbReference>
<name>A0A2T7P2P0_POMCA</name>
<keyword evidence="2" id="KW-0472">Membrane</keyword>
<organism evidence="3 4">
    <name type="scientific">Pomacea canaliculata</name>
    <name type="common">Golden apple snail</name>
    <dbReference type="NCBI Taxonomy" id="400727"/>
    <lineage>
        <taxon>Eukaryota</taxon>
        <taxon>Metazoa</taxon>
        <taxon>Spiralia</taxon>
        <taxon>Lophotrochozoa</taxon>
        <taxon>Mollusca</taxon>
        <taxon>Gastropoda</taxon>
        <taxon>Caenogastropoda</taxon>
        <taxon>Architaenioglossa</taxon>
        <taxon>Ampullarioidea</taxon>
        <taxon>Ampullariidae</taxon>
        <taxon>Pomacea</taxon>
    </lineage>
</organism>
<keyword evidence="2" id="KW-1133">Transmembrane helix</keyword>
<feature type="compositionally biased region" description="Low complexity" evidence="1">
    <location>
        <begin position="232"/>
        <end position="245"/>
    </location>
</feature>
<sequence length="262" mass="28901">MSLNTTESKIKLTETTGEPLSETHRFGIDDLPLFAIYILIAAGSCIGTLLISFIVQKIVSYIKRRDERNNLLEEISERSEPEGSSVDCRVLGRSVRRMPERRLEQIYANVSMENASIYSNMNAPTQPPMKPNTADDKDADDYINMEMNPCPPTKKLPACSPEVQLNDISIDMYIPPFKLHSAPDGSPPGQLSPEAGAQTKDLTLEQDYVLSIDDSLEAVRCGREYVNVEITNSNGGQNSSEGQGSKPDSGDIYTAVKPAKKR</sequence>
<keyword evidence="2" id="KW-0812">Transmembrane</keyword>
<protein>
    <submittedName>
        <fullName evidence="3">Uncharacterized protein</fullName>
    </submittedName>
</protein>
<dbReference type="AlphaFoldDB" id="A0A2T7P2P0"/>